<dbReference type="WBParaSite" id="BXY_0728700.1">
    <property type="protein sequence ID" value="BXY_0728700.1"/>
    <property type="gene ID" value="BXY_0728700"/>
</dbReference>
<proteinExistence type="predicted"/>
<evidence type="ECO:0000313" key="3">
    <source>
        <dbReference type="WBParaSite" id="BXY_0728700.1"/>
    </source>
</evidence>
<dbReference type="Proteomes" id="UP000095284">
    <property type="component" value="Unplaced"/>
</dbReference>
<name>A0A1I7S2Q7_BURXY</name>
<dbReference type="AlphaFoldDB" id="A0A1I7S2Q7"/>
<feature type="region of interest" description="Disordered" evidence="1">
    <location>
        <begin position="58"/>
        <end position="80"/>
    </location>
</feature>
<organism evidence="2 3">
    <name type="scientific">Bursaphelenchus xylophilus</name>
    <name type="common">Pinewood nematode worm</name>
    <name type="synonym">Aphelenchoides xylophilus</name>
    <dbReference type="NCBI Taxonomy" id="6326"/>
    <lineage>
        <taxon>Eukaryota</taxon>
        <taxon>Metazoa</taxon>
        <taxon>Ecdysozoa</taxon>
        <taxon>Nematoda</taxon>
        <taxon>Chromadorea</taxon>
        <taxon>Rhabditida</taxon>
        <taxon>Tylenchina</taxon>
        <taxon>Tylenchomorpha</taxon>
        <taxon>Aphelenchoidea</taxon>
        <taxon>Aphelenchoididae</taxon>
        <taxon>Bursaphelenchus</taxon>
    </lineage>
</organism>
<evidence type="ECO:0000313" key="2">
    <source>
        <dbReference type="Proteomes" id="UP000095284"/>
    </source>
</evidence>
<dbReference type="InterPro" id="IPR005312">
    <property type="entry name" value="DUF1759"/>
</dbReference>
<protein>
    <submittedName>
        <fullName evidence="3">Uncharacterized protein</fullName>
    </submittedName>
</protein>
<evidence type="ECO:0000256" key="1">
    <source>
        <dbReference type="SAM" id="MobiDB-lite"/>
    </source>
</evidence>
<dbReference type="Pfam" id="PF03564">
    <property type="entry name" value="DUF1759"/>
    <property type="match status" value="1"/>
</dbReference>
<reference evidence="3" key="1">
    <citation type="submission" date="2016-11" db="UniProtKB">
        <authorList>
            <consortium name="WormBaseParasite"/>
        </authorList>
    </citation>
    <scope>IDENTIFICATION</scope>
</reference>
<sequence>MDLLFLPNVSIPRFNGNPGRWNEFWDLFNAMVNNRKLEPYLKLFQLRSCLEGPPEVDLDRVSETNGSSQKGLLKKQLPKGKLNYREDHAQIPSAGSLLRQINPN</sequence>
<accession>A0A1I7S2Q7</accession>